<evidence type="ECO:0000313" key="2">
    <source>
        <dbReference type="Proteomes" id="UP000214760"/>
    </source>
</evidence>
<dbReference type="EMBL" id="FOZC01000006">
    <property type="protein sequence ID" value="SFR75487.1"/>
    <property type="molecule type" value="Genomic_DNA"/>
</dbReference>
<keyword evidence="1" id="KW-0762">Sugar transport</keyword>
<protein>
    <submittedName>
        <fullName evidence="1">Multiple sugar transport system substrate-binding protein</fullName>
    </submittedName>
</protein>
<dbReference type="RefSeq" id="WP_051684630.1">
    <property type="nucleotide sequence ID" value="NZ_FOZC01000006.1"/>
</dbReference>
<gene>
    <name evidence="1" type="ORF">SAMN02910262_01318</name>
</gene>
<dbReference type="PANTHER" id="PTHR43649">
    <property type="entry name" value="ARABINOSE-BINDING PROTEIN-RELATED"/>
    <property type="match status" value="1"/>
</dbReference>
<accession>A0A1I6J940</accession>
<dbReference type="Pfam" id="PF13416">
    <property type="entry name" value="SBP_bac_8"/>
    <property type="match status" value="1"/>
</dbReference>
<dbReference type="Gene3D" id="3.40.190.10">
    <property type="entry name" value="Periplasmic binding protein-like II"/>
    <property type="match status" value="1"/>
</dbReference>
<sequence>MRDRDFGIRARLKRGAGIMLTAVLLFCTAGCMAGESSYAAKSAEDKNPIKITLWTYYGGQQLECFLSLVQEFNDTVGREKGIHVEPTSQGSLEDLESAVWAAVDKRVGSAEVPDLFPVYPDTAKELDARGILKDMAPFLSEAEKKEYVDRYMEDGVLSAKNELKIFPIAKATELLILNRTDWDRFAEETGADIEKLSTIEGVTELAEEYYEWTDRKTATPDDGKALFGRDSLANYCMVGAAQLGTGILTPDEEGRAEIHFDRKVMRKLWDNYYVPFINGYFTASGRFRSDDMKMGTILAFVGSSASVTFASGTVTRSDNTSYPVRLEIRKAPVFAEGEQYYVEQGAGMAVSVSNEEKEKAAVEFLKWFTKTENNLRFSLATSYLPVKIAANNPELLSGSGASDIIRSALKTAMTTVNENKMYSTAPMKNSAKLRTYLATSLIEQSEMDRESVEILVKQGMRRKEAAAQYDTDKNFDRWYEKTKKELEEMR</sequence>
<organism evidence="1 2">
    <name type="scientific">[Clostridium] aminophilum</name>
    <dbReference type="NCBI Taxonomy" id="1526"/>
    <lineage>
        <taxon>Bacteria</taxon>
        <taxon>Bacillati</taxon>
        <taxon>Bacillota</taxon>
        <taxon>Clostridia</taxon>
        <taxon>Lachnospirales</taxon>
        <taxon>Lachnospiraceae</taxon>
    </lineage>
</organism>
<dbReference type="SUPFAM" id="SSF53850">
    <property type="entry name" value="Periplasmic binding protein-like II"/>
    <property type="match status" value="1"/>
</dbReference>
<keyword evidence="1" id="KW-0813">Transport</keyword>
<evidence type="ECO:0000313" key="1">
    <source>
        <dbReference type="EMBL" id="SFR75487.1"/>
    </source>
</evidence>
<dbReference type="InterPro" id="IPR050490">
    <property type="entry name" value="Bact_solute-bd_prot1"/>
</dbReference>
<dbReference type="PANTHER" id="PTHR43649:SF12">
    <property type="entry name" value="DIACETYLCHITOBIOSE BINDING PROTEIN DASA"/>
    <property type="match status" value="1"/>
</dbReference>
<reference evidence="1 2" key="1">
    <citation type="submission" date="2016-10" db="EMBL/GenBank/DDBJ databases">
        <authorList>
            <person name="de Groot N.N."/>
        </authorList>
    </citation>
    <scope>NUCLEOTIDE SEQUENCE [LARGE SCALE GENOMIC DNA]</scope>
    <source>
        <strain evidence="1 2">F</strain>
    </source>
</reference>
<proteinExistence type="predicted"/>
<dbReference type="InterPro" id="IPR006059">
    <property type="entry name" value="SBP"/>
</dbReference>
<name>A0A1I6J940_9FIRM</name>
<dbReference type="Proteomes" id="UP000214760">
    <property type="component" value="Unassembled WGS sequence"/>
</dbReference>
<dbReference type="AlphaFoldDB" id="A0A1I6J940"/>